<dbReference type="OrthoDB" id="9800600at2"/>
<dbReference type="EMBL" id="VTTN01000013">
    <property type="protein sequence ID" value="KAA0592887.1"/>
    <property type="molecule type" value="Genomic_DNA"/>
</dbReference>
<dbReference type="Gene3D" id="3.30.530.20">
    <property type="match status" value="1"/>
</dbReference>
<gene>
    <name evidence="3" type="ORF">FZ942_25470</name>
</gene>
<keyword evidence="4" id="KW-1185">Reference proteome</keyword>
<dbReference type="RefSeq" id="WP_149233883.1">
    <property type="nucleotide sequence ID" value="NZ_JALJXJ010000015.1"/>
</dbReference>
<comment type="similarity">
    <text evidence="1">Belongs to the AHA1 family.</text>
</comment>
<evidence type="ECO:0000256" key="1">
    <source>
        <dbReference type="ARBA" id="ARBA00006817"/>
    </source>
</evidence>
<feature type="domain" description="Activator of Hsp90 ATPase homologue 1/2-like C-terminal" evidence="2">
    <location>
        <begin position="23"/>
        <end position="158"/>
    </location>
</feature>
<sequence length="162" mass="18354">MTLDQGIQAIQPAPVRKTIHVRTTPDRAFDVFTRNMTRWWPRTHSIAASPLAEVVVEPQVGGRWFERGEDGSECDWGRVLAWEPPGRLMRAWQIDPQWRFNPDLVTEVELRFTADGEGTRVELEHRNLERMGEHAEAARAAYDSENGWSGLLDGFAAAADAD</sequence>
<proteinExistence type="inferred from homology"/>
<dbReference type="Pfam" id="PF08327">
    <property type="entry name" value="AHSA1"/>
    <property type="match status" value="1"/>
</dbReference>
<protein>
    <submittedName>
        <fullName evidence="3">ATPase</fullName>
    </submittedName>
</protein>
<comment type="caution">
    <text evidence="3">The sequence shown here is derived from an EMBL/GenBank/DDBJ whole genome shotgun (WGS) entry which is preliminary data.</text>
</comment>
<dbReference type="AlphaFoldDB" id="A0A5A9GEZ5"/>
<accession>A0A5A9GEZ5</accession>
<dbReference type="InterPro" id="IPR013538">
    <property type="entry name" value="ASHA1/2-like_C"/>
</dbReference>
<evidence type="ECO:0000313" key="3">
    <source>
        <dbReference type="EMBL" id="KAA0592887.1"/>
    </source>
</evidence>
<evidence type="ECO:0000313" key="4">
    <source>
        <dbReference type="Proteomes" id="UP000324927"/>
    </source>
</evidence>
<dbReference type="Proteomes" id="UP000324927">
    <property type="component" value="Unassembled WGS sequence"/>
</dbReference>
<dbReference type="CDD" id="cd08891">
    <property type="entry name" value="SRPBCC_CalC"/>
    <property type="match status" value="1"/>
</dbReference>
<dbReference type="SUPFAM" id="SSF55961">
    <property type="entry name" value="Bet v1-like"/>
    <property type="match status" value="1"/>
</dbReference>
<dbReference type="InterPro" id="IPR023393">
    <property type="entry name" value="START-like_dom_sf"/>
</dbReference>
<reference evidence="3 4" key="1">
    <citation type="submission" date="2019-08" db="EMBL/GenBank/DDBJ databases">
        <authorList>
            <person name="Grouzdev D."/>
            <person name="Tikhonova E."/>
            <person name="Kravchenko I."/>
        </authorList>
    </citation>
    <scope>NUCLEOTIDE SEQUENCE [LARGE SCALE GENOMIC DNA]</scope>
    <source>
        <strain evidence="3 4">59b</strain>
    </source>
</reference>
<organism evidence="3 4">
    <name type="scientific">Azospirillum lipoferum</name>
    <dbReference type="NCBI Taxonomy" id="193"/>
    <lineage>
        <taxon>Bacteria</taxon>
        <taxon>Pseudomonadati</taxon>
        <taxon>Pseudomonadota</taxon>
        <taxon>Alphaproteobacteria</taxon>
        <taxon>Rhodospirillales</taxon>
        <taxon>Azospirillaceae</taxon>
        <taxon>Azospirillum</taxon>
    </lineage>
</organism>
<name>A0A5A9GEZ5_AZOLI</name>
<evidence type="ECO:0000259" key="2">
    <source>
        <dbReference type="Pfam" id="PF08327"/>
    </source>
</evidence>